<dbReference type="CDD" id="cd08351">
    <property type="entry name" value="ChaP_like"/>
    <property type="match status" value="1"/>
</dbReference>
<dbReference type="Gene3D" id="3.10.180.10">
    <property type="entry name" value="2,3-Dihydroxybiphenyl 1,2-Dioxygenase, domain 1"/>
    <property type="match status" value="1"/>
</dbReference>
<reference evidence="2 3" key="1">
    <citation type="submission" date="2020-08" db="EMBL/GenBank/DDBJ databases">
        <title>Sequencing the genomes of 1000 actinobacteria strains.</title>
        <authorList>
            <person name="Klenk H.-P."/>
        </authorList>
    </citation>
    <scope>NUCLEOTIDE SEQUENCE [LARGE SCALE GENOMIC DNA]</scope>
    <source>
        <strain evidence="2 3">DSM 45584</strain>
    </source>
</reference>
<comment type="caution">
    <text evidence="2">The sequence shown here is derived from an EMBL/GenBank/DDBJ whole genome shotgun (WGS) entry which is preliminary data.</text>
</comment>
<dbReference type="AlphaFoldDB" id="A0A840QBI6"/>
<dbReference type="GO" id="GO:0016829">
    <property type="term" value="F:lyase activity"/>
    <property type="evidence" value="ECO:0007669"/>
    <property type="project" value="UniProtKB-KW"/>
</dbReference>
<sequence>MSVQLNHTIVATSDKVAGARFLADLLGLPAPEPFGPFMCVQTGNDVSLDYLETGDAIVPQHYAFLISEEEFDEIFGRIKAQELAYWAGPRHQEPGRINTRDGGRGVYFDDPDGHILEILTRPYGSGG</sequence>
<dbReference type="InterPro" id="IPR037523">
    <property type="entry name" value="VOC_core"/>
</dbReference>
<keyword evidence="2" id="KW-0223">Dioxygenase</keyword>
<proteinExistence type="predicted"/>
<name>A0A840QBI6_9PSEU</name>
<dbReference type="GO" id="GO:0051213">
    <property type="term" value="F:dioxygenase activity"/>
    <property type="evidence" value="ECO:0007669"/>
    <property type="project" value="UniProtKB-KW"/>
</dbReference>
<dbReference type="RefSeq" id="WP_184728635.1">
    <property type="nucleotide sequence ID" value="NZ_JACHIW010000001.1"/>
</dbReference>
<evidence type="ECO:0000313" key="3">
    <source>
        <dbReference type="Proteomes" id="UP000584374"/>
    </source>
</evidence>
<dbReference type="Proteomes" id="UP000584374">
    <property type="component" value="Unassembled WGS sequence"/>
</dbReference>
<dbReference type="PROSITE" id="PS51819">
    <property type="entry name" value="VOC"/>
    <property type="match status" value="1"/>
</dbReference>
<gene>
    <name evidence="2" type="ORF">BJ970_005310</name>
</gene>
<keyword evidence="2" id="KW-0456">Lyase</keyword>
<dbReference type="Pfam" id="PF00903">
    <property type="entry name" value="Glyoxalase"/>
    <property type="match status" value="1"/>
</dbReference>
<dbReference type="InterPro" id="IPR004360">
    <property type="entry name" value="Glyas_Fos-R_dOase_dom"/>
</dbReference>
<organism evidence="2 3">
    <name type="scientific">Saccharopolyspora phatthalungensis</name>
    <dbReference type="NCBI Taxonomy" id="664693"/>
    <lineage>
        <taxon>Bacteria</taxon>
        <taxon>Bacillati</taxon>
        <taxon>Actinomycetota</taxon>
        <taxon>Actinomycetes</taxon>
        <taxon>Pseudonocardiales</taxon>
        <taxon>Pseudonocardiaceae</taxon>
        <taxon>Saccharopolyspora</taxon>
    </lineage>
</organism>
<protein>
    <submittedName>
        <fullName evidence="2">Catechol 2,3-dioxygenase-like lactoylglutathione lyase family enzyme</fullName>
    </submittedName>
</protein>
<keyword evidence="2" id="KW-0560">Oxidoreductase</keyword>
<keyword evidence="3" id="KW-1185">Reference proteome</keyword>
<evidence type="ECO:0000313" key="2">
    <source>
        <dbReference type="EMBL" id="MBB5157776.1"/>
    </source>
</evidence>
<dbReference type="InterPro" id="IPR029068">
    <property type="entry name" value="Glyas_Bleomycin-R_OHBP_Dase"/>
</dbReference>
<evidence type="ECO:0000259" key="1">
    <source>
        <dbReference type="PROSITE" id="PS51819"/>
    </source>
</evidence>
<dbReference type="EMBL" id="JACHIW010000001">
    <property type="protein sequence ID" value="MBB5157776.1"/>
    <property type="molecule type" value="Genomic_DNA"/>
</dbReference>
<feature type="domain" description="VOC" evidence="1">
    <location>
        <begin position="4"/>
        <end position="121"/>
    </location>
</feature>
<dbReference type="SUPFAM" id="SSF54593">
    <property type="entry name" value="Glyoxalase/Bleomycin resistance protein/Dihydroxybiphenyl dioxygenase"/>
    <property type="match status" value="1"/>
</dbReference>
<accession>A0A840QBI6</accession>